<accession>A0A9X3ESY2</accession>
<proteinExistence type="predicted"/>
<name>A0A9X3ESY2_9BACT</name>
<feature type="domain" description="Putative DNA-binding" evidence="1">
    <location>
        <begin position="31"/>
        <end position="102"/>
    </location>
</feature>
<evidence type="ECO:0000313" key="2">
    <source>
        <dbReference type="EMBL" id="MCY1009692.1"/>
    </source>
</evidence>
<keyword evidence="3" id="KW-1185">Reference proteome</keyword>
<evidence type="ECO:0000259" key="1">
    <source>
        <dbReference type="Pfam" id="PF09836"/>
    </source>
</evidence>
<gene>
    <name evidence="2" type="ORF">OV079_29835</name>
</gene>
<dbReference type="GO" id="GO:0003677">
    <property type="term" value="F:DNA binding"/>
    <property type="evidence" value="ECO:0007669"/>
    <property type="project" value="UniProtKB-KW"/>
</dbReference>
<dbReference type="InterPro" id="IPR018640">
    <property type="entry name" value="DUF2063"/>
</dbReference>
<keyword evidence="2" id="KW-0238">DNA-binding</keyword>
<dbReference type="Pfam" id="PF09836">
    <property type="entry name" value="DUF2063"/>
    <property type="match status" value="1"/>
</dbReference>
<dbReference type="RefSeq" id="WP_267772367.1">
    <property type="nucleotide sequence ID" value="NZ_JAPNKE010000002.1"/>
</dbReference>
<dbReference type="AlphaFoldDB" id="A0A9X3ESY2"/>
<protein>
    <submittedName>
        <fullName evidence="2">DNA-binding domain-containing protein</fullName>
    </submittedName>
</protein>
<reference evidence="2" key="1">
    <citation type="submission" date="2022-11" db="EMBL/GenBank/DDBJ databases">
        <title>Minimal conservation of predation-associated metabolite biosynthetic gene clusters underscores biosynthetic potential of Myxococcota including descriptions for ten novel species: Archangium lansinium sp. nov., Myxococcus landrumus sp. nov., Nannocystis bai.</title>
        <authorList>
            <person name="Ahearne A."/>
            <person name="Stevens C."/>
            <person name="Phillips K."/>
        </authorList>
    </citation>
    <scope>NUCLEOTIDE SEQUENCE</scope>
    <source>
        <strain evidence="2">Na p29</strain>
    </source>
</reference>
<evidence type="ECO:0000313" key="3">
    <source>
        <dbReference type="Proteomes" id="UP001150924"/>
    </source>
</evidence>
<dbReference type="Proteomes" id="UP001150924">
    <property type="component" value="Unassembled WGS sequence"/>
</dbReference>
<sequence length="236" mass="25405">MRLMALFSALRPLVEGRAEATAVARSLDESSPGLALGLQVYAETCHKLRRDAIDVIHAGTRAAVTARSGEARWDALVEAYFREHPAQSFELNENAAGFGEFLARQAGLPAWLGELAALEWATWRAESTLDEIYKREDESDGSEGPLRADASVVVLRGAWDVAGWLAEEVWAEEPVAGESAVVVWRDRELDACRATPTDEELAAIEAALAGAPGPWGDDEVVGDLHAAGIFVGALIR</sequence>
<organism evidence="2 3">
    <name type="scientific">Nannocystis pusilla</name>
    <dbReference type="NCBI Taxonomy" id="889268"/>
    <lineage>
        <taxon>Bacteria</taxon>
        <taxon>Pseudomonadati</taxon>
        <taxon>Myxococcota</taxon>
        <taxon>Polyangia</taxon>
        <taxon>Nannocystales</taxon>
        <taxon>Nannocystaceae</taxon>
        <taxon>Nannocystis</taxon>
    </lineage>
</organism>
<dbReference type="InterPro" id="IPR044922">
    <property type="entry name" value="DUF2063_N_sf"/>
</dbReference>
<dbReference type="EMBL" id="JAPNKE010000002">
    <property type="protein sequence ID" value="MCY1009692.1"/>
    <property type="molecule type" value="Genomic_DNA"/>
</dbReference>
<comment type="caution">
    <text evidence="2">The sequence shown here is derived from an EMBL/GenBank/DDBJ whole genome shotgun (WGS) entry which is preliminary data.</text>
</comment>
<dbReference type="Gene3D" id="1.10.150.690">
    <property type="entry name" value="DUF2063"/>
    <property type="match status" value="1"/>
</dbReference>